<reference evidence="1" key="1">
    <citation type="submission" date="2021-06" db="EMBL/GenBank/DDBJ databases">
        <authorList>
            <person name="Kallberg Y."/>
            <person name="Tangrot J."/>
            <person name="Rosling A."/>
        </authorList>
    </citation>
    <scope>NUCLEOTIDE SEQUENCE</scope>
    <source>
        <strain evidence="1">MA461A</strain>
    </source>
</reference>
<name>A0ACA9NM67_9GLOM</name>
<evidence type="ECO:0000313" key="1">
    <source>
        <dbReference type="EMBL" id="CAG8664148.1"/>
    </source>
</evidence>
<sequence length="52" mass="6151">MNEKIKEYTKAGKLKHSSYLLVTIWVKEAWKAVDINMIRKSFKCCRISNTMD</sequence>
<organism evidence="1 2">
    <name type="scientific">Racocetra persica</name>
    <dbReference type="NCBI Taxonomy" id="160502"/>
    <lineage>
        <taxon>Eukaryota</taxon>
        <taxon>Fungi</taxon>
        <taxon>Fungi incertae sedis</taxon>
        <taxon>Mucoromycota</taxon>
        <taxon>Glomeromycotina</taxon>
        <taxon>Glomeromycetes</taxon>
        <taxon>Diversisporales</taxon>
        <taxon>Gigasporaceae</taxon>
        <taxon>Racocetra</taxon>
    </lineage>
</organism>
<evidence type="ECO:0000313" key="2">
    <source>
        <dbReference type="Proteomes" id="UP000789920"/>
    </source>
</evidence>
<accession>A0ACA9NM67</accession>
<protein>
    <submittedName>
        <fullName evidence="1">16542_t:CDS:1</fullName>
    </submittedName>
</protein>
<dbReference type="Proteomes" id="UP000789920">
    <property type="component" value="Unassembled WGS sequence"/>
</dbReference>
<dbReference type="EMBL" id="CAJVQC010015141">
    <property type="protein sequence ID" value="CAG8664148.1"/>
    <property type="molecule type" value="Genomic_DNA"/>
</dbReference>
<comment type="caution">
    <text evidence="1">The sequence shown here is derived from an EMBL/GenBank/DDBJ whole genome shotgun (WGS) entry which is preliminary data.</text>
</comment>
<gene>
    <name evidence="1" type="ORF">RPERSI_LOCUS8398</name>
</gene>
<keyword evidence="2" id="KW-1185">Reference proteome</keyword>
<proteinExistence type="predicted"/>